<dbReference type="EMBL" id="CP045893">
    <property type="protein sequence ID" value="QQP53502.1"/>
    <property type="molecule type" value="Genomic_DNA"/>
</dbReference>
<keyword evidence="3" id="KW-1185">Reference proteome</keyword>
<feature type="region of interest" description="Disordered" evidence="1">
    <location>
        <begin position="28"/>
        <end position="69"/>
    </location>
</feature>
<sequence length="69" mass="8030">PTRSQPTAGNRCIPEVWPRICALPRRRQSLEDPASRIKDTRPRRDKVLRHRDRVARSRLGHQEAEVLPA</sequence>
<reference evidence="3" key="1">
    <citation type="submission" date="2021-01" db="EMBL/GenBank/DDBJ databases">
        <title>Caligus Genome Assembly.</title>
        <authorList>
            <person name="Gallardo-Escarate C."/>
        </authorList>
    </citation>
    <scope>NUCLEOTIDE SEQUENCE [LARGE SCALE GENOMIC DNA]</scope>
</reference>
<accession>A0A7T8KCQ8</accession>
<evidence type="ECO:0000313" key="3">
    <source>
        <dbReference type="Proteomes" id="UP000595437"/>
    </source>
</evidence>
<protein>
    <submittedName>
        <fullName evidence="2">Transposon Tf2-6 polyprotein</fullName>
    </submittedName>
</protein>
<evidence type="ECO:0000256" key="1">
    <source>
        <dbReference type="SAM" id="MobiDB-lite"/>
    </source>
</evidence>
<proteinExistence type="predicted"/>
<evidence type="ECO:0000313" key="2">
    <source>
        <dbReference type="EMBL" id="QQP53502.1"/>
    </source>
</evidence>
<feature type="non-terminal residue" evidence="2">
    <location>
        <position position="69"/>
    </location>
</feature>
<dbReference type="AlphaFoldDB" id="A0A7T8KCQ8"/>
<dbReference type="Proteomes" id="UP000595437">
    <property type="component" value="Chromosome 4"/>
</dbReference>
<organism evidence="2 3">
    <name type="scientific">Caligus rogercresseyi</name>
    <name type="common">Sea louse</name>
    <dbReference type="NCBI Taxonomy" id="217165"/>
    <lineage>
        <taxon>Eukaryota</taxon>
        <taxon>Metazoa</taxon>
        <taxon>Ecdysozoa</taxon>
        <taxon>Arthropoda</taxon>
        <taxon>Crustacea</taxon>
        <taxon>Multicrustacea</taxon>
        <taxon>Hexanauplia</taxon>
        <taxon>Copepoda</taxon>
        <taxon>Siphonostomatoida</taxon>
        <taxon>Caligidae</taxon>
        <taxon>Caligus</taxon>
    </lineage>
</organism>
<feature type="compositionally biased region" description="Basic and acidic residues" evidence="1">
    <location>
        <begin position="28"/>
        <end position="42"/>
    </location>
</feature>
<gene>
    <name evidence="2" type="ORF">FKW44_006006</name>
</gene>
<feature type="compositionally biased region" description="Basic residues" evidence="1">
    <location>
        <begin position="43"/>
        <end position="59"/>
    </location>
</feature>
<name>A0A7T8KCQ8_CALRO</name>
<feature type="non-terminal residue" evidence="2">
    <location>
        <position position="1"/>
    </location>
</feature>
<feature type="compositionally biased region" description="Basic and acidic residues" evidence="1">
    <location>
        <begin position="60"/>
        <end position="69"/>
    </location>
</feature>